<feature type="compositionally biased region" description="Gly residues" evidence="1">
    <location>
        <begin position="161"/>
        <end position="178"/>
    </location>
</feature>
<organism evidence="2 3">
    <name type="scientific">Bimuria novae-zelandiae CBS 107.79</name>
    <dbReference type="NCBI Taxonomy" id="1447943"/>
    <lineage>
        <taxon>Eukaryota</taxon>
        <taxon>Fungi</taxon>
        <taxon>Dikarya</taxon>
        <taxon>Ascomycota</taxon>
        <taxon>Pezizomycotina</taxon>
        <taxon>Dothideomycetes</taxon>
        <taxon>Pleosporomycetidae</taxon>
        <taxon>Pleosporales</taxon>
        <taxon>Massarineae</taxon>
        <taxon>Didymosphaeriaceae</taxon>
        <taxon>Bimuria</taxon>
    </lineage>
</organism>
<reference evidence="2" key="1">
    <citation type="journal article" date="2020" name="Stud. Mycol.">
        <title>101 Dothideomycetes genomes: a test case for predicting lifestyles and emergence of pathogens.</title>
        <authorList>
            <person name="Haridas S."/>
            <person name="Albert R."/>
            <person name="Binder M."/>
            <person name="Bloem J."/>
            <person name="Labutti K."/>
            <person name="Salamov A."/>
            <person name="Andreopoulos B."/>
            <person name="Baker S."/>
            <person name="Barry K."/>
            <person name="Bills G."/>
            <person name="Bluhm B."/>
            <person name="Cannon C."/>
            <person name="Castanera R."/>
            <person name="Culley D."/>
            <person name="Daum C."/>
            <person name="Ezra D."/>
            <person name="Gonzalez J."/>
            <person name="Henrissat B."/>
            <person name="Kuo A."/>
            <person name="Liang C."/>
            <person name="Lipzen A."/>
            <person name="Lutzoni F."/>
            <person name="Magnuson J."/>
            <person name="Mondo S."/>
            <person name="Nolan M."/>
            <person name="Ohm R."/>
            <person name="Pangilinan J."/>
            <person name="Park H.-J."/>
            <person name="Ramirez L."/>
            <person name="Alfaro M."/>
            <person name="Sun H."/>
            <person name="Tritt A."/>
            <person name="Yoshinaga Y."/>
            <person name="Zwiers L.-H."/>
            <person name="Turgeon B."/>
            <person name="Goodwin S."/>
            <person name="Spatafora J."/>
            <person name="Crous P."/>
            <person name="Grigoriev I."/>
        </authorList>
    </citation>
    <scope>NUCLEOTIDE SEQUENCE</scope>
    <source>
        <strain evidence="2">CBS 107.79</strain>
    </source>
</reference>
<evidence type="ECO:0000313" key="2">
    <source>
        <dbReference type="EMBL" id="KAF1970139.1"/>
    </source>
</evidence>
<evidence type="ECO:0000313" key="3">
    <source>
        <dbReference type="Proteomes" id="UP000800036"/>
    </source>
</evidence>
<evidence type="ECO:0008006" key="4">
    <source>
        <dbReference type="Google" id="ProtNLM"/>
    </source>
</evidence>
<gene>
    <name evidence="2" type="ORF">BU23DRAFT_570946</name>
</gene>
<feature type="compositionally biased region" description="Polar residues" evidence="1">
    <location>
        <begin position="232"/>
        <end position="272"/>
    </location>
</feature>
<feature type="region of interest" description="Disordered" evidence="1">
    <location>
        <begin position="77"/>
        <end position="126"/>
    </location>
</feature>
<feature type="compositionally biased region" description="Gly residues" evidence="1">
    <location>
        <begin position="348"/>
        <end position="363"/>
    </location>
</feature>
<name>A0A6A5V1M1_9PLEO</name>
<sequence>MSAPTPPRQGAASPDSGPTDPALPKLPSGWIAQWDNTVAPPRPTCPAIARGLTEDIRSRKYYYVQISTGVSQWDLPTSEAPIGGGSNHGTPAHDTNPYTRPADGAQGPDVGNGTRGVDGPTGDRAGGLGGFALNALTGGNKHSGGQGGGSNNLVGQLASGLLGGGKQSHGSSGHGGGSSNLVGQLASGLLGGGKQNHGSSQLGQGSSGHSSSSGGGLGGLLGGVLGGGSHSKPSNSDYGYSHTTSQGGTYTGSAPPTSYQPGGSHASTPSHNPYSSPPPGQYGSHDQQQGGGYGQHQHQQAGYGGQNQGYPPAAQGYGSPAPPAQHQQSQHGGHNQQYSAPPNQHQGSYGGASGYGQQAGYGGPVYPQQHQPPQGQFGHAPYGGPQNFDQHQHNQYGGAPPYSAPPQQQHSYGNQGGPPQPGWWVSYTGP</sequence>
<dbReference type="Proteomes" id="UP000800036">
    <property type="component" value="Unassembled WGS sequence"/>
</dbReference>
<accession>A0A6A5V1M1</accession>
<protein>
    <recommendedName>
        <fullName evidence="4">WW domain-containing protein</fullName>
    </recommendedName>
</protein>
<feature type="region of interest" description="Disordered" evidence="1">
    <location>
        <begin position="159"/>
        <end position="430"/>
    </location>
</feature>
<dbReference type="AlphaFoldDB" id="A0A6A5V1M1"/>
<feature type="compositionally biased region" description="Low complexity" evidence="1">
    <location>
        <begin position="324"/>
        <end position="337"/>
    </location>
</feature>
<proteinExistence type="predicted"/>
<dbReference type="EMBL" id="ML976703">
    <property type="protein sequence ID" value="KAF1970139.1"/>
    <property type="molecule type" value="Genomic_DNA"/>
</dbReference>
<keyword evidence="3" id="KW-1185">Reference proteome</keyword>
<feature type="compositionally biased region" description="Low complexity" evidence="1">
    <location>
        <begin position="198"/>
        <end position="212"/>
    </location>
</feature>
<dbReference type="OrthoDB" id="2367685at2759"/>
<feature type="region of interest" description="Disordered" evidence="1">
    <location>
        <begin position="1"/>
        <end position="29"/>
    </location>
</feature>
<evidence type="ECO:0000256" key="1">
    <source>
        <dbReference type="SAM" id="MobiDB-lite"/>
    </source>
</evidence>
<feature type="compositionally biased region" description="Gly residues" evidence="1">
    <location>
        <begin position="213"/>
        <end position="229"/>
    </location>
</feature>
<feature type="compositionally biased region" description="Low complexity" evidence="1">
    <location>
        <begin position="364"/>
        <end position="380"/>
    </location>
</feature>